<dbReference type="InterPro" id="IPR038718">
    <property type="entry name" value="SNF2-like_sf"/>
</dbReference>
<name>A0A9W4SD64_9GLOM</name>
<dbReference type="SMART" id="SM00490">
    <property type="entry name" value="HELICc"/>
    <property type="match status" value="1"/>
</dbReference>
<comment type="caution">
    <text evidence="3">The sequence shown here is derived from an EMBL/GenBank/DDBJ whole genome shotgun (WGS) entry which is preliminary data.</text>
</comment>
<organism evidence="3 4">
    <name type="scientific">Funneliformis geosporum</name>
    <dbReference type="NCBI Taxonomy" id="1117311"/>
    <lineage>
        <taxon>Eukaryota</taxon>
        <taxon>Fungi</taxon>
        <taxon>Fungi incertae sedis</taxon>
        <taxon>Mucoromycota</taxon>
        <taxon>Glomeromycotina</taxon>
        <taxon>Glomeromycetes</taxon>
        <taxon>Glomerales</taxon>
        <taxon>Glomeraceae</taxon>
        <taxon>Funneliformis</taxon>
    </lineage>
</organism>
<dbReference type="GO" id="GO:0016787">
    <property type="term" value="F:hydrolase activity"/>
    <property type="evidence" value="ECO:0007669"/>
    <property type="project" value="UniProtKB-KW"/>
</dbReference>
<dbReference type="Proteomes" id="UP001153678">
    <property type="component" value="Unassembled WGS sequence"/>
</dbReference>
<accession>A0A9W4SD64</accession>
<dbReference type="Pfam" id="PF00271">
    <property type="entry name" value="Helicase_C"/>
    <property type="match status" value="1"/>
</dbReference>
<evidence type="ECO:0000259" key="2">
    <source>
        <dbReference type="SMART" id="SM00490"/>
    </source>
</evidence>
<proteinExistence type="predicted"/>
<dbReference type="Gene3D" id="3.40.50.10810">
    <property type="entry name" value="Tandem AAA-ATPase domain"/>
    <property type="match status" value="1"/>
</dbReference>
<dbReference type="GO" id="GO:0006281">
    <property type="term" value="P:DNA repair"/>
    <property type="evidence" value="ECO:0007669"/>
    <property type="project" value="TreeGrafter"/>
</dbReference>
<dbReference type="InterPro" id="IPR027417">
    <property type="entry name" value="P-loop_NTPase"/>
</dbReference>
<feature type="domain" description="Helicase C-terminal" evidence="2">
    <location>
        <begin position="233"/>
        <end position="312"/>
    </location>
</feature>
<evidence type="ECO:0000313" key="4">
    <source>
        <dbReference type="Proteomes" id="UP001153678"/>
    </source>
</evidence>
<gene>
    <name evidence="3" type="ORF">FWILDA_LOCUS793</name>
</gene>
<dbReference type="CDD" id="cd18793">
    <property type="entry name" value="SF2_C_SNF"/>
    <property type="match status" value="1"/>
</dbReference>
<keyword evidence="4" id="KW-1185">Reference proteome</keyword>
<dbReference type="InterPro" id="IPR001650">
    <property type="entry name" value="Helicase_C-like"/>
</dbReference>
<keyword evidence="1" id="KW-0378">Hydrolase</keyword>
<evidence type="ECO:0000256" key="1">
    <source>
        <dbReference type="ARBA" id="ARBA00022801"/>
    </source>
</evidence>
<evidence type="ECO:0000313" key="3">
    <source>
        <dbReference type="EMBL" id="CAI2162898.1"/>
    </source>
</evidence>
<sequence length="361" mass="41307">MREMRKGMKEFKEQLLTFCLNAKQENKLKYYFLSTSLLNCQKLLKIVPSYDFSSAITNISSTEVKDLFLRDYQLADVKFLSRLKISNLLIVTPSILQQQWQKSVEDEQELVIIISKDTFKIDSSYFKKLKKKQVANVPYCVIVDEAHFLRNHQSQQSKSIYVLKDAPYKMALTGTPKPTLLIENLPNSIFTSINQKFVAERKEKWKDYQPLEILANLKTLTLYPPALGFEGTEPLAEALAKKKIATGLIIGKTNFQEREENIRRFQSGELGILLCNIQSAGVGLNLSRAETIIFADRSYSPADNEQAEARFLPTTGNEPSQVRLVIDLICQGTIDEKILQLLKKKEDIIRVLSDNPSYFFT</sequence>
<dbReference type="SUPFAM" id="SSF52540">
    <property type="entry name" value="P-loop containing nucleoside triphosphate hydrolases"/>
    <property type="match status" value="2"/>
</dbReference>
<dbReference type="Gene3D" id="3.40.50.300">
    <property type="entry name" value="P-loop containing nucleotide triphosphate hydrolases"/>
    <property type="match status" value="1"/>
</dbReference>
<dbReference type="OrthoDB" id="448448at2759"/>
<protein>
    <submittedName>
        <fullName evidence="3">16636_t:CDS:1</fullName>
    </submittedName>
</protein>
<dbReference type="AlphaFoldDB" id="A0A9W4SD64"/>
<reference evidence="3" key="1">
    <citation type="submission" date="2022-08" db="EMBL/GenBank/DDBJ databases">
        <authorList>
            <person name="Kallberg Y."/>
            <person name="Tangrot J."/>
            <person name="Rosling A."/>
        </authorList>
    </citation>
    <scope>NUCLEOTIDE SEQUENCE</scope>
    <source>
        <strain evidence="3">Wild A</strain>
    </source>
</reference>
<dbReference type="InterPro" id="IPR049730">
    <property type="entry name" value="SNF2/RAD54-like_C"/>
</dbReference>
<dbReference type="EMBL" id="CAMKVN010000059">
    <property type="protein sequence ID" value="CAI2162898.1"/>
    <property type="molecule type" value="Genomic_DNA"/>
</dbReference>
<dbReference type="PANTHER" id="PTHR45766:SF6">
    <property type="entry name" value="SWI_SNF-RELATED MATRIX-ASSOCIATED ACTIN-DEPENDENT REGULATOR OF CHROMATIN SUBFAMILY A-LIKE PROTEIN 1"/>
    <property type="match status" value="1"/>
</dbReference>
<dbReference type="GO" id="GO:0031297">
    <property type="term" value="P:replication fork processing"/>
    <property type="evidence" value="ECO:0007669"/>
    <property type="project" value="TreeGrafter"/>
</dbReference>
<dbReference type="PANTHER" id="PTHR45766">
    <property type="entry name" value="DNA ANNEALING HELICASE AND ENDONUCLEASE ZRANB3 FAMILY MEMBER"/>
    <property type="match status" value="1"/>
</dbReference>